<dbReference type="PANTHER" id="PTHR10598:SF0">
    <property type="entry name" value="SET1_ASH2 HISTONE METHYLTRANSFERASE COMPLEX SUBUNIT ASH2"/>
    <property type="match status" value="1"/>
</dbReference>
<dbReference type="PANTHER" id="PTHR10598">
    <property type="entry name" value="SET1/ASH2 HISTONE METHYLTRANSFERASE COMPLEX SUBUNIT ASH2"/>
    <property type="match status" value="1"/>
</dbReference>
<dbReference type="AlphaFoldDB" id="A0A8J4B6P1"/>
<dbReference type="PROSITE" id="PS50188">
    <property type="entry name" value="B302_SPRY"/>
    <property type="match status" value="1"/>
</dbReference>
<dbReference type="Pfam" id="PF00622">
    <property type="entry name" value="SPRY"/>
    <property type="match status" value="1"/>
</dbReference>
<evidence type="ECO:0000259" key="4">
    <source>
        <dbReference type="PROSITE" id="PS50188"/>
    </source>
</evidence>
<name>A0A8J4B6P1_9CHLO</name>
<dbReference type="InterPro" id="IPR001870">
    <property type="entry name" value="B30.2/SPRY"/>
</dbReference>
<keyword evidence="6" id="KW-1185">Reference proteome</keyword>
<dbReference type="SUPFAM" id="SSF49899">
    <property type="entry name" value="Concanavalin A-like lectins/glucanases"/>
    <property type="match status" value="1"/>
</dbReference>
<keyword evidence="2" id="KW-0539">Nucleus</keyword>
<dbReference type="InterPro" id="IPR043136">
    <property type="entry name" value="B30.2/SPRY_sf"/>
</dbReference>
<dbReference type="GO" id="GO:0000976">
    <property type="term" value="F:transcription cis-regulatory region binding"/>
    <property type="evidence" value="ECO:0007669"/>
    <property type="project" value="TreeGrafter"/>
</dbReference>
<protein>
    <recommendedName>
        <fullName evidence="4">B30.2/SPRY domain-containing protein</fullName>
    </recommendedName>
</protein>
<dbReference type="InterPro" id="IPR013320">
    <property type="entry name" value="ConA-like_dom_sf"/>
</dbReference>
<dbReference type="InterPro" id="IPR003877">
    <property type="entry name" value="SPRY_dom"/>
</dbReference>
<feature type="region of interest" description="Disordered" evidence="3">
    <location>
        <begin position="336"/>
        <end position="356"/>
    </location>
</feature>
<accession>A0A8J4B6P1</accession>
<evidence type="ECO:0000256" key="2">
    <source>
        <dbReference type="ARBA" id="ARBA00023242"/>
    </source>
</evidence>
<dbReference type="SMART" id="SM00449">
    <property type="entry name" value="SPRY"/>
    <property type="match status" value="1"/>
</dbReference>
<reference evidence="5" key="1">
    <citation type="journal article" date="2021" name="Proc. Natl. Acad. Sci. U.S.A.">
        <title>Three genomes in the algal genus Volvox reveal the fate of a haploid sex-determining region after a transition to homothallism.</title>
        <authorList>
            <person name="Yamamoto K."/>
            <person name="Hamaji T."/>
            <person name="Kawai-Toyooka H."/>
            <person name="Matsuzaki R."/>
            <person name="Takahashi F."/>
            <person name="Nishimura Y."/>
            <person name="Kawachi M."/>
            <person name="Noguchi H."/>
            <person name="Minakuchi Y."/>
            <person name="Umen J.G."/>
            <person name="Toyoda A."/>
            <person name="Nozaki H."/>
        </authorList>
    </citation>
    <scope>NUCLEOTIDE SEQUENCE</scope>
    <source>
        <strain evidence="5">NIES-3780</strain>
    </source>
</reference>
<evidence type="ECO:0000256" key="3">
    <source>
        <dbReference type="SAM" id="MobiDB-lite"/>
    </source>
</evidence>
<dbReference type="Gene3D" id="2.60.120.920">
    <property type="match status" value="1"/>
</dbReference>
<organism evidence="5 6">
    <name type="scientific">Volvox africanus</name>
    <dbReference type="NCBI Taxonomy" id="51714"/>
    <lineage>
        <taxon>Eukaryota</taxon>
        <taxon>Viridiplantae</taxon>
        <taxon>Chlorophyta</taxon>
        <taxon>core chlorophytes</taxon>
        <taxon>Chlorophyceae</taxon>
        <taxon>CS clade</taxon>
        <taxon>Chlamydomonadales</taxon>
        <taxon>Volvocaceae</taxon>
        <taxon>Volvox</taxon>
    </lineage>
</organism>
<dbReference type="GO" id="GO:0048188">
    <property type="term" value="C:Set1C/COMPASS complex"/>
    <property type="evidence" value="ECO:0007669"/>
    <property type="project" value="InterPro"/>
</dbReference>
<feature type="region of interest" description="Disordered" evidence="3">
    <location>
        <begin position="1"/>
        <end position="39"/>
    </location>
</feature>
<proteinExistence type="predicted"/>
<dbReference type="Proteomes" id="UP000747399">
    <property type="component" value="Unassembled WGS sequence"/>
</dbReference>
<comment type="caution">
    <text evidence="5">The sequence shown here is derived from an EMBL/GenBank/DDBJ whole genome shotgun (WGS) entry which is preliminary data.</text>
</comment>
<comment type="subcellular location">
    <subcellularLocation>
        <location evidence="1">Nucleus</location>
    </subcellularLocation>
</comment>
<feature type="domain" description="B30.2/SPRY" evidence="4">
    <location>
        <begin position="50"/>
        <end position="268"/>
    </location>
</feature>
<dbReference type="FunFam" id="2.60.120.920:FF:000043">
    <property type="entry name" value="Protein TRAUCO"/>
    <property type="match status" value="1"/>
</dbReference>
<evidence type="ECO:0000256" key="1">
    <source>
        <dbReference type="ARBA" id="ARBA00004123"/>
    </source>
</evidence>
<dbReference type="EMBL" id="BNCO01000020">
    <property type="protein sequence ID" value="GIL55194.1"/>
    <property type="molecule type" value="Genomic_DNA"/>
</dbReference>
<gene>
    <name evidence="5" type="ORF">Vafri_10798</name>
</gene>
<evidence type="ECO:0000313" key="6">
    <source>
        <dbReference type="Proteomes" id="UP000747399"/>
    </source>
</evidence>
<dbReference type="InterPro" id="IPR037353">
    <property type="entry name" value="ASH2"/>
</dbReference>
<dbReference type="CDD" id="cd12872">
    <property type="entry name" value="SPRY_Ash2"/>
    <property type="match status" value="1"/>
</dbReference>
<evidence type="ECO:0000313" key="5">
    <source>
        <dbReference type="EMBL" id="GIL55194.1"/>
    </source>
</evidence>
<sequence>MSDKGRSMEPPAAGRSKKQSQSDAKGNRRRPVMGRTLAQAEEVEVKEKINLVRLRYEGAPKDGQDDPHKVLISKVHKAAQLQLTDDRLSVTGYKGFRTARGSHGTHEGALYCEVRVTRMGVSGHCRLGWCTRKAELQAPVGYDTFGFSYRDVDGSKVSNGLREAYGQSFREGDVVGMYIFLPKGGRTLEPQQNEYTKYKGKWMRIEDPEPNPEPLPGSVIAFTVNGQYQGVAFRDFNEGTYYPAVSIYTMPEQTEGATVTLNFGPKFSYAPPQPEGCLPAIPVCDLAAPLSSTLAVEVLQDAGTLGSESQGAGLQAPGPSDDLMMEQSAVLQDADNKDTTGALTVGEPDGVSESTLPDCNIVYEAAVEGEAGVVSP</sequence>